<dbReference type="Pfam" id="PF11807">
    <property type="entry name" value="UstYa"/>
    <property type="match status" value="1"/>
</dbReference>
<gene>
    <name evidence="3" type="ORF">CVT26_003500</name>
</gene>
<dbReference type="PANTHER" id="PTHR33365">
    <property type="entry name" value="YALI0B05434P"/>
    <property type="match status" value="1"/>
</dbReference>
<dbReference type="Gene3D" id="3.40.630.30">
    <property type="match status" value="1"/>
</dbReference>
<accession>A0A409W2X6</accession>
<dbReference type="STRING" id="231916.A0A409W2X6"/>
<proteinExistence type="inferred from homology"/>
<dbReference type="SUPFAM" id="SSF55729">
    <property type="entry name" value="Acyl-CoA N-acyltransferases (Nat)"/>
    <property type="match status" value="1"/>
</dbReference>
<evidence type="ECO:0000256" key="1">
    <source>
        <dbReference type="ARBA" id="ARBA00004685"/>
    </source>
</evidence>
<dbReference type="Proteomes" id="UP000284706">
    <property type="component" value="Unassembled WGS sequence"/>
</dbReference>
<dbReference type="EMBL" id="NHYE01005434">
    <property type="protein sequence ID" value="PPQ72879.1"/>
    <property type="molecule type" value="Genomic_DNA"/>
</dbReference>
<dbReference type="InParanoid" id="A0A409W2X6"/>
<comment type="pathway">
    <text evidence="1">Mycotoxin biosynthesis.</text>
</comment>
<evidence type="ECO:0000256" key="2">
    <source>
        <dbReference type="ARBA" id="ARBA00035112"/>
    </source>
</evidence>
<dbReference type="InterPro" id="IPR016181">
    <property type="entry name" value="Acyl_CoA_acyltransferase"/>
</dbReference>
<comment type="similarity">
    <text evidence="2">Belongs to the ustYa family.</text>
</comment>
<name>A0A409W2X6_9AGAR</name>
<sequence length="392" mass="44855">MEAIRFFPLVNPTPDQIEEMIHIAVECFESVIMNRAMTGDSPKNSEALFRLTFRAAAIEGNIFVCQDDESDKIVALAAGFGPTSKFLGRRRSLGFYEFFENLSEETKAWWKDNVMKPSELPVNVQPSLKLLTFATQVLEQRKGYGSYLMKEIMKVSSIPICVNAVTDSTVLFYRRLGFKTISSSEVSSTYGSWFPPANVAIEYQQDLTTFNGSFDFPSIYRGDPTPQVDDAWFRISTGIRTTRLTLEQLRKIGKEDTLSKVKYQEADGGGYIAAVEFSHQLHCLNLLRKYVHFDYYGQSDPFFTESRPETYQRHLEHCIEALRQALMCSADTGMITFEWVRGFSMPYPDFNTKHRCRDFEKLVAWQTANGVNDVPLDRIVRLNEEVDLIDVP</sequence>
<dbReference type="OrthoDB" id="3687641at2759"/>
<keyword evidence="4" id="KW-1185">Reference proteome</keyword>
<dbReference type="AlphaFoldDB" id="A0A409W2X6"/>
<dbReference type="GO" id="GO:0043386">
    <property type="term" value="P:mycotoxin biosynthetic process"/>
    <property type="evidence" value="ECO:0007669"/>
    <property type="project" value="InterPro"/>
</dbReference>
<dbReference type="InterPro" id="IPR021765">
    <property type="entry name" value="UstYa-like"/>
</dbReference>
<reference evidence="3 4" key="1">
    <citation type="journal article" date="2018" name="Evol. Lett.">
        <title>Horizontal gene cluster transfer increased hallucinogenic mushroom diversity.</title>
        <authorList>
            <person name="Reynolds H.T."/>
            <person name="Vijayakumar V."/>
            <person name="Gluck-Thaler E."/>
            <person name="Korotkin H.B."/>
            <person name="Matheny P.B."/>
            <person name="Slot J.C."/>
        </authorList>
    </citation>
    <scope>NUCLEOTIDE SEQUENCE [LARGE SCALE GENOMIC DNA]</scope>
    <source>
        <strain evidence="3 4">SRW20</strain>
    </source>
</reference>
<protein>
    <submittedName>
        <fullName evidence="3">Uncharacterized protein</fullName>
    </submittedName>
</protein>
<comment type="caution">
    <text evidence="3">The sequence shown here is derived from an EMBL/GenBank/DDBJ whole genome shotgun (WGS) entry which is preliminary data.</text>
</comment>
<evidence type="ECO:0000313" key="4">
    <source>
        <dbReference type="Proteomes" id="UP000284706"/>
    </source>
</evidence>
<dbReference type="PANTHER" id="PTHR33365:SF4">
    <property type="entry name" value="CYCLOCHLOROTINE BIOSYNTHESIS PROTEIN O"/>
    <property type="match status" value="1"/>
</dbReference>
<organism evidence="3 4">
    <name type="scientific">Gymnopilus dilepis</name>
    <dbReference type="NCBI Taxonomy" id="231916"/>
    <lineage>
        <taxon>Eukaryota</taxon>
        <taxon>Fungi</taxon>
        <taxon>Dikarya</taxon>
        <taxon>Basidiomycota</taxon>
        <taxon>Agaricomycotina</taxon>
        <taxon>Agaricomycetes</taxon>
        <taxon>Agaricomycetidae</taxon>
        <taxon>Agaricales</taxon>
        <taxon>Agaricineae</taxon>
        <taxon>Hymenogastraceae</taxon>
        <taxon>Gymnopilus</taxon>
    </lineage>
</organism>
<evidence type="ECO:0000313" key="3">
    <source>
        <dbReference type="EMBL" id="PPQ72879.1"/>
    </source>
</evidence>